<keyword evidence="1" id="KW-0479">Metal-binding</keyword>
<dbReference type="InterPro" id="IPR000518">
    <property type="entry name" value="Metalthion_fam14_prok"/>
</dbReference>
<dbReference type="Gene3D" id="2.30.170.10">
    <property type="match status" value="1"/>
</dbReference>
<dbReference type="PRINTS" id="PR00859">
    <property type="entry name" value="MTPROKARYOTE"/>
</dbReference>
<dbReference type="GO" id="GO:0046872">
    <property type="term" value="F:metal ion binding"/>
    <property type="evidence" value="ECO:0007669"/>
    <property type="project" value="UniProtKB-KW"/>
</dbReference>
<reference evidence="3 4" key="2">
    <citation type="submission" date="2018-06" db="EMBL/GenBank/DDBJ databases">
        <title>Metagenomic assembly of (sub)arctic Cyanobacteria and their associated microbiome from non-axenic cultures.</title>
        <authorList>
            <person name="Baurain D."/>
        </authorList>
    </citation>
    <scope>NUCLEOTIDE SEQUENCE [LARGE SCALE GENOMIC DNA]</scope>
    <source>
        <strain evidence="3">ULC129bin1</strain>
    </source>
</reference>
<dbReference type="AlphaFoldDB" id="A0A2W4UFG0"/>
<reference evidence="4" key="1">
    <citation type="submission" date="2018-04" db="EMBL/GenBank/DDBJ databases">
        <authorList>
            <person name="Cornet L."/>
        </authorList>
    </citation>
    <scope>NUCLEOTIDE SEQUENCE [LARGE SCALE GENOMIC DNA]</scope>
</reference>
<proteinExistence type="predicted"/>
<comment type="caution">
    <text evidence="3">The sequence shown here is derived from an EMBL/GenBank/DDBJ whole genome shotgun (WGS) entry which is preliminary data.</text>
</comment>
<organism evidence="3 4">
    <name type="scientific">Leptolyngbya foveolarum</name>
    <dbReference type="NCBI Taxonomy" id="47253"/>
    <lineage>
        <taxon>Bacteria</taxon>
        <taxon>Bacillati</taxon>
        <taxon>Cyanobacteriota</taxon>
        <taxon>Cyanophyceae</taxon>
        <taxon>Leptolyngbyales</taxon>
        <taxon>Leptolyngbyaceae</taxon>
        <taxon>Leptolyngbya group</taxon>
        <taxon>Leptolyngbya</taxon>
    </lineage>
</organism>
<accession>A0A2W4UFG0</accession>
<name>A0A2W4UFG0_9CYAN</name>
<evidence type="ECO:0000313" key="4">
    <source>
        <dbReference type="Proteomes" id="UP000249354"/>
    </source>
</evidence>
<dbReference type="Pfam" id="PF02069">
    <property type="entry name" value="Metallothio_Pro"/>
    <property type="match status" value="1"/>
</dbReference>
<dbReference type="Proteomes" id="UP000249354">
    <property type="component" value="Unassembled WGS sequence"/>
</dbReference>
<evidence type="ECO:0000313" key="3">
    <source>
        <dbReference type="EMBL" id="PZO15529.1"/>
    </source>
</evidence>
<evidence type="ECO:0000256" key="2">
    <source>
        <dbReference type="ARBA" id="ARBA00022851"/>
    </source>
</evidence>
<sequence>MTAVTQMKCACESCLCIVDVSKAVQAEEQYYCSEGCASGHADNTKGCGHTGCNCHSS</sequence>
<dbReference type="InterPro" id="IPR017854">
    <property type="entry name" value="Metalthion_dom_sf"/>
</dbReference>
<dbReference type="SUPFAM" id="SSF57868">
    <property type="entry name" value="Metallothionein"/>
    <property type="match status" value="1"/>
</dbReference>
<dbReference type="EMBL" id="QBMC01000091">
    <property type="protein sequence ID" value="PZO15529.1"/>
    <property type="molecule type" value="Genomic_DNA"/>
</dbReference>
<gene>
    <name evidence="3" type="ORF">DCF25_13575</name>
</gene>
<keyword evidence="2" id="KW-0480">Metal-thiolate cluster</keyword>
<evidence type="ECO:0000256" key="1">
    <source>
        <dbReference type="ARBA" id="ARBA00022723"/>
    </source>
</evidence>
<protein>
    <submittedName>
        <fullName evidence="3">Metallothionein</fullName>
    </submittedName>
</protein>